<gene>
    <name evidence="3" type="ORF">J4N46_06235</name>
</gene>
<evidence type="ECO:0000313" key="4">
    <source>
        <dbReference type="Proteomes" id="UP000681610"/>
    </source>
</evidence>
<sequence>MNTKIYFLCPNNSFISGGVKQIYRQVEILNNNGIQAAVLLQGESKQKWFHTTAPIVYSPYLFKILKYTLQNRKISLRKKMKLYFLKQKSVALDENTILVIPEIYGDKIDKIAVGIKKVIFNQNCYYTFNQYDINTDYPQTPYTHPDVLATIVVSEDSLAYLNYTFAKAKVYRCVLGINSKIFYYSPEKQRQICFMPRKLTDDVRQVLQILKQRGSLKGWKLMAIDGKNEQEVAQIMRESTFFLSFNHREGFGLPPVEAMACGCYVVGYDGEAGKEYFKDEFSSVVKSGDIIAYVKKIEELLALYEASPQVIIQKGEKASNFVLQNYSMDNEEKSIIAIWNNLLKQL</sequence>
<name>A0ABS3PXH8_9FLAO</name>
<keyword evidence="1" id="KW-0808">Transferase</keyword>
<proteinExistence type="predicted"/>
<organism evidence="3 4">
    <name type="scientific">Capnocytophaga bilenii</name>
    <dbReference type="NCBI Taxonomy" id="2819369"/>
    <lineage>
        <taxon>Bacteria</taxon>
        <taxon>Pseudomonadati</taxon>
        <taxon>Bacteroidota</taxon>
        <taxon>Flavobacteriia</taxon>
        <taxon>Flavobacteriales</taxon>
        <taxon>Flavobacteriaceae</taxon>
        <taxon>Capnocytophaga</taxon>
    </lineage>
</organism>
<dbReference type="PANTHER" id="PTHR46401">
    <property type="entry name" value="GLYCOSYLTRANSFERASE WBBK-RELATED"/>
    <property type="match status" value="1"/>
</dbReference>
<dbReference type="EMBL" id="JAGDYP010000004">
    <property type="protein sequence ID" value="MBO1884017.1"/>
    <property type="molecule type" value="Genomic_DNA"/>
</dbReference>
<dbReference type="SUPFAM" id="SSF53756">
    <property type="entry name" value="UDP-Glycosyltransferase/glycogen phosphorylase"/>
    <property type="match status" value="1"/>
</dbReference>
<feature type="domain" description="Glycosyl transferase family 1" evidence="2">
    <location>
        <begin position="226"/>
        <end position="316"/>
    </location>
</feature>
<dbReference type="InterPro" id="IPR001296">
    <property type="entry name" value="Glyco_trans_1"/>
</dbReference>
<dbReference type="Pfam" id="PF00534">
    <property type="entry name" value="Glycos_transf_1"/>
    <property type="match status" value="1"/>
</dbReference>
<keyword evidence="4" id="KW-1185">Reference proteome</keyword>
<dbReference type="Gene3D" id="3.40.50.2000">
    <property type="entry name" value="Glycogen Phosphorylase B"/>
    <property type="match status" value="1"/>
</dbReference>
<reference evidence="3 4" key="1">
    <citation type="submission" date="2021-03" db="EMBL/GenBank/DDBJ databases">
        <title>Isolation and description of Capnocytophaga bilenii sp. nov., a novel Capnocytophaga species, isolated from a gingivitis subject.</title>
        <authorList>
            <person name="Antezack A."/>
            <person name="Monnet-Corti V."/>
            <person name="La Scola B."/>
        </authorList>
    </citation>
    <scope>NUCLEOTIDE SEQUENCE [LARGE SCALE GENOMIC DNA]</scope>
    <source>
        <strain evidence="3 4">Marseille-Q4570</strain>
    </source>
</reference>
<comment type="caution">
    <text evidence="3">The sequence shown here is derived from an EMBL/GenBank/DDBJ whole genome shotgun (WGS) entry which is preliminary data.</text>
</comment>
<protein>
    <submittedName>
        <fullName evidence="3">Glycosyltransferase</fullName>
    </submittedName>
</protein>
<evidence type="ECO:0000313" key="3">
    <source>
        <dbReference type="EMBL" id="MBO1884017.1"/>
    </source>
</evidence>
<dbReference type="Proteomes" id="UP000681610">
    <property type="component" value="Unassembled WGS sequence"/>
</dbReference>
<evidence type="ECO:0000256" key="1">
    <source>
        <dbReference type="ARBA" id="ARBA00022679"/>
    </source>
</evidence>
<evidence type="ECO:0000259" key="2">
    <source>
        <dbReference type="Pfam" id="PF00534"/>
    </source>
</evidence>
<dbReference type="PANTHER" id="PTHR46401:SF2">
    <property type="entry name" value="GLYCOSYLTRANSFERASE WBBK-RELATED"/>
    <property type="match status" value="1"/>
</dbReference>
<accession>A0ABS3PXH8</accession>